<dbReference type="GO" id="GO:0022857">
    <property type="term" value="F:transmembrane transporter activity"/>
    <property type="evidence" value="ECO:0007669"/>
    <property type="project" value="InterPro"/>
</dbReference>
<feature type="transmembrane region" description="Helical" evidence="9">
    <location>
        <begin position="29"/>
        <end position="51"/>
    </location>
</feature>
<dbReference type="GO" id="GO:0043190">
    <property type="term" value="C:ATP-binding cassette (ABC) transporter complex"/>
    <property type="evidence" value="ECO:0007669"/>
    <property type="project" value="InterPro"/>
</dbReference>
<organism evidence="11 12">
    <name type="scientific">Roseomonas acroporae</name>
    <dbReference type="NCBI Taxonomy" id="2937791"/>
    <lineage>
        <taxon>Bacteria</taxon>
        <taxon>Pseudomonadati</taxon>
        <taxon>Pseudomonadota</taxon>
        <taxon>Alphaproteobacteria</taxon>
        <taxon>Acetobacterales</taxon>
        <taxon>Roseomonadaceae</taxon>
        <taxon>Roseomonas</taxon>
    </lineage>
</organism>
<accession>A0A9X1Y6V5</accession>
<evidence type="ECO:0000313" key="12">
    <source>
        <dbReference type="Proteomes" id="UP001139516"/>
    </source>
</evidence>
<reference evidence="11" key="1">
    <citation type="submission" date="2022-04" db="EMBL/GenBank/DDBJ databases">
        <title>Roseomonas acroporae sp. nov., isolated from coral Acropora digitifera.</title>
        <authorList>
            <person name="Sun H."/>
        </authorList>
    </citation>
    <scope>NUCLEOTIDE SEQUENCE</scope>
    <source>
        <strain evidence="11">NAR14</strain>
    </source>
</reference>
<evidence type="ECO:0000256" key="5">
    <source>
        <dbReference type="ARBA" id="ARBA00022692"/>
    </source>
</evidence>
<feature type="transmembrane region" description="Helical" evidence="9">
    <location>
        <begin position="372"/>
        <end position="393"/>
    </location>
</feature>
<dbReference type="RefSeq" id="WP_248667188.1">
    <property type="nucleotide sequence ID" value="NZ_JALPRX010000049.1"/>
</dbReference>
<dbReference type="InterPro" id="IPR000515">
    <property type="entry name" value="MetI-like"/>
</dbReference>
<feature type="transmembrane region" description="Helical" evidence="9">
    <location>
        <begin position="191"/>
        <end position="209"/>
    </location>
</feature>
<name>A0A9X1Y6V5_9PROT</name>
<keyword evidence="7 9" id="KW-1133">Transmembrane helix</keyword>
<dbReference type="CDD" id="cd06261">
    <property type="entry name" value="TM_PBP2"/>
    <property type="match status" value="1"/>
</dbReference>
<dbReference type="SUPFAM" id="SSF161098">
    <property type="entry name" value="MetI-like"/>
    <property type="match status" value="2"/>
</dbReference>
<gene>
    <name evidence="11" type="ORF">M0638_11780</name>
</gene>
<keyword evidence="12" id="KW-1185">Reference proteome</keyword>
<proteinExistence type="inferred from homology"/>
<keyword evidence="5 9" id="KW-0812">Transmembrane</keyword>
<keyword evidence="6" id="KW-0029">Amino-acid transport</keyword>
<evidence type="ECO:0000259" key="10">
    <source>
        <dbReference type="PROSITE" id="PS50928"/>
    </source>
</evidence>
<evidence type="ECO:0000256" key="1">
    <source>
        <dbReference type="ARBA" id="ARBA00004429"/>
    </source>
</evidence>
<comment type="similarity">
    <text evidence="2">Belongs to the binding-protein-dependent transport system permease family. HisMQ subfamily.</text>
</comment>
<feature type="domain" description="ABC transmembrane type-1" evidence="10">
    <location>
        <begin position="99"/>
        <end position="390"/>
    </location>
</feature>
<comment type="caution">
    <text evidence="11">The sequence shown here is derived from an EMBL/GenBank/DDBJ whole genome shotgun (WGS) entry which is preliminary data.</text>
</comment>
<dbReference type="Pfam" id="PF00528">
    <property type="entry name" value="BPD_transp_1"/>
    <property type="match status" value="1"/>
</dbReference>
<dbReference type="EMBL" id="JALPRX010000049">
    <property type="protein sequence ID" value="MCK8785064.1"/>
    <property type="molecule type" value="Genomic_DNA"/>
</dbReference>
<keyword evidence="8 9" id="KW-0472">Membrane</keyword>
<dbReference type="Gene3D" id="1.10.3720.10">
    <property type="entry name" value="MetI-like"/>
    <property type="match status" value="2"/>
</dbReference>
<evidence type="ECO:0000256" key="9">
    <source>
        <dbReference type="RuleBase" id="RU363032"/>
    </source>
</evidence>
<feature type="transmembrane region" description="Helical" evidence="9">
    <location>
        <begin position="105"/>
        <end position="125"/>
    </location>
</feature>
<protein>
    <submittedName>
        <fullName evidence="11">Amino acid ABC transporter permease</fullName>
    </submittedName>
</protein>
<dbReference type="PROSITE" id="PS50928">
    <property type="entry name" value="ABC_TM1"/>
    <property type="match status" value="1"/>
</dbReference>
<dbReference type="InterPro" id="IPR010065">
    <property type="entry name" value="AA_ABC_transptr_permease_3TM"/>
</dbReference>
<dbReference type="InterPro" id="IPR035906">
    <property type="entry name" value="MetI-like_sf"/>
</dbReference>
<evidence type="ECO:0000256" key="8">
    <source>
        <dbReference type="ARBA" id="ARBA00023136"/>
    </source>
</evidence>
<dbReference type="PANTHER" id="PTHR30614:SF37">
    <property type="entry name" value="AMINO-ACID ABC TRANSPORTER PERMEASE PROTEIN YHDX-RELATED"/>
    <property type="match status" value="1"/>
</dbReference>
<feature type="transmembrane region" description="Helical" evidence="9">
    <location>
        <begin position="230"/>
        <end position="251"/>
    </location>
</feature>
<comment type="subcellular location">
    <subcellularLocation>
        <location evidence="1">Cell inner membrane</location>
        <topology evidence="1">Multi-pass membrane protein</topology>
    </subcellularLocation>
    <subcellularLocation>
        <location evidence="9">Cell membrane</location>
        <topology evidence="9">Multi-pass membrane protein</topology>
    </subcellularLocation>
</comment>
<evidence type="ECO:0000256" key="2">
    <source>
        <dbReference type="ARBA" id="ARBA00010072"/>
    </source>
</evidence>
<dbReference type="AlphaFoldDB" id="A0A9X1Y6V5"/>
<evidence type="ECO:0000256" key="7">
    <source>
        <dbReference type="ARBA" id="ARBA00022989"/>
    </source>
</evidence>
<dbReference type="Proteomes" id="UP001139516">
    <property type="component" value="Unassembled WGS sequence"/>
</dbReference>
<sequence length="402" mass="44091">MSGATADPRLAAARAVPKKRMRLSWSDPALRGIVWQVVIVALVVLGIWWLVSNTRHNLEVRRIATGFGFLWREAGLPIGEHLIDYSPTDTYFRALLVGVLNTLRVAIVGIVLATILGTLIGVARLSKNWLLAKLSAVYVEVLRDLPLLLQLLFWYAMLQGLPGPRQALHPAEGVYLSNRGLKLPGLVWEPAHGWALAAFLIGLVATYFYRRSALAKQMADGRPRPVWPAALGFLVVLPVAVWAALGAPWTVDWPALRGFNIQGGLTLSPEYFALLLGLVLYTAAFIAEIVRSGIMAVQLGQWEAAQALGLRPGQVLRRIVLPQALRVIIPPMTSQYLNLTKNSSLAVAIGYQDIVSIANTTLNQTGQAIEGVAIIMGVYLTISLSISLFMNWYNKRIALVER</sequence>
<feature type="transmembrane region" description="Helical" evidence="9">
    <location>
        <begin position="271"/>
        <end position="290"/>
    </location>
</feature>
<dbReference type="NCBIfam" id="TIGR01726">
    <property type="entry name" value="HEQRo_perm_3TM"/>
    <property type="match status" value="1"/>
</dbReference>
<evidence type="ECO:0000256" key="3">
    <source>
        <dbReference type="ARBA" id="ARBA00022448"/>
    </source>
</evidence>
<evidence type="ECO:0000256" key="6">
    <source>
        <dbReference type="ARBA" id="ARBA00022970"/>
    </source>
</evidence>
<keyword evidence="4" id="KW-1003">Cell membrane</keyword>
<keyword evidence="3 9" id="KW-0813">Transport</keyword>
<evidence type="ECO:0000256" key="4">
    <source>
        <dbReference type="ARBA" id="ARBA00022475"/>
    </source>
</evidence>
<dbReference type="GO" id="GO:0006865">
    <property type="term" value="P:amino acid transport"/>
    <property type="evidence" value="ECO:0007669"/>
    <property type="project" value="UniProtKB-KW"/>
</dbReference>
<dbReference type="InterPro" id="IPR043429">
    <property type="entry name" value="ArtM/GltK/GlnP/TcyL/YhdX-like"/>
</dbReference>
<dbReference type="PANTHER" id="PTHR30614">
    <property type="entry name" value="MEMBRANE COMPONENT OF AMINO ACID ABC TRANSPORTER"/>
    <property type="match status" value="1"/>
</dbReference>
<evidence type="ECO:0000313" key="11">
    <source>
        <dbReference type="EMBL" id="MCK8785064.1"/>
    </source>
</evidence>